<dbReference type="GO" id="GO:0008202">
    <property type="term" value="P:steroid metabolic process"/>
    <property type="evidence" value="ECO:0007669"/>
    <property type="project" value="TreeGrafter"/>
</dbReference>
<comment type="caution">
    <text evidence="5">The sequence shown here is derived from an EMBL/GenBank/DDBJ whole genome shotgun (WGS) entry which is preliminary data.</text>
</comment>
<dbReference type="Pfam" id="PF00106">
    <property type="entry name" value="adh_short"/>
    <property type="match status" value="1"/>
</dbReference>
<reference evidence="6" key="1">
    <citation type="submission" date="2020-01" db="EMBL/GenBank/DDBJ databases">
        <title>Draft genome sequence of the Termite Coptotermes fromosanus.</title>
        <authorList>
            <person name="Itakura S."/>
            <person name="Yosikawa Y."/>
            <person name="Umezawa K."/>
        </authorList>
    </citation>
    <scope>NUCLEOTIDE SEQUENCE [LARGE SCALE GENOMIC DNA]</scope>
</reference>
<dbReference type="PANTHER" id="PTHR43313">
    <property type="entry name" value="SHORT-CHAIN DEHYDROGENASE/REDUCTASE FAMILY 9C"/>
    <property type="match status" value="1"/>
</dbReference>
<keyword evidence="1" id="KW-0560">Oxidoreductase</keyword>
<name>A0A6L2PYG3_COPFO</name>
<comment type="similarity">
    <text evidence="2">Belongs to the short-chain dehydrogenases/reductases (SDR) family.</text>
</comment>
<evidence type="ECO:0000256" key="4">
    <source>
        <dbReference type="SAM" id="Phobius"/>
    </source>
</evidence>
<dbReference type="SUPFAM" id="SSF51735">
    <property type="entry name" value="NAD(P)-binding Rossmann-fold domains"/>
    <property type="match status" value="1"/>
</dbReference>
<dbReference type="GO" id="GO:0016491">
    <property type="term" value="F:oxidoreductase activity"/>
    <property type="evidence" value="ECO:0007669"/>
    <property type="project" value="UniProtKB-KW"/>
</dbReference>
<dbReference type="EMBL" id="BLKM01000687">
    <property type="protein sequence ID" value="GFG37264.1"/>
    <property type="molecule type" value="Genomic_DNA"/>
</dbReference>
<feature type="transmembrane region" description="Helical" evidence="4">
    <location>
        <begin position="12"/>
        <end position="29"/>
    </location>
</feature>
<dbReference type="PANTHER" id="PTHR43313:SF36">
    <property type="entry name" value="D-BETA-HYDROXYBUTYRATE DEHYDROGENASE, MITOCHONDRIAL"/>
    <property type="match status" value="1"/>
</dbReference>
<proteinExistence type="inferred from homology"/>
<evidence type="ECO:0000313" key="5">
    <source>
        <dbReference type="EMBL" id="GFG37264.1"/>
    </source>
</evidence>
<sequence length="347" mass="37664">MDLSLDGMYRAVLRGMQVGLGCAFILILVKTTITLPGLQKISPLAVFCTGMLLGIAFAIYRDCLKVSLNGKSVLITGCDSGFGYELALRLEKMGAIVFAGCLKSQGGGAQELRELNLKRLHVIQMDVTSDEQVAAAVAYVSRHIPPQGLWAVVNNAGLNSFGYVEWVPIGICKKVMDVNVWGAVRAIRAFLPLLRDTKGRVVNLSSALSRFSLPNRSTYGITKYGIQALSDCLRFEVKRWGISVSIIEPGSLVSGVFTEDSVKKEATDLWNQIPEPVQKVYTKEFYDQVIKDMLKHSAVGVSDTQNCCGRCIYNGTGAPFPSSTLSAHGTENEDNGLGEHTSSRMGV</sequence>
<organism evidence="5 6">
    <name type="scientific">Coptotermes formosanus</name>
    <name type="common">Formosan subterranean termite</name>
    <dbReference type="NCBI Taxonomy" id="36987"/>
    <lineage>
        <taxon>Eukaryota</taxon>
        <taxon>Metazoa</taxon>
        <taxon>Ecdysozoa</taxon>
        <taxon>Arthropoda</taxon>
        <taxon>Hexapoda</taxon>
        <taxon>Insecta</taxon>
        <taxon>Pterygota</taxon>
        <taxon>Neoptera</taxon>
        <taxon>Polyneoptera</taxon>
        <taxon>Dictyoptera</taxon>
        <taxon>Blattodea</taxon>
        <taxon>Blattoidea</taxon>
        <taxon>Termitoidae</taxon>
        <taxon>Rhinotermitidae</taxon>
        <taxon>Coptotermes</taxon>
    </lineage>
</organism>
<evidence type="ECO:0000313" key="6">
    <source>
        <dbReference type="Proteomes" id="UP000502823"/>
    </source>
</evidence>
<accession>A0A6L2PYG3</accession>
<evidence type="ECO:0000256" key="1">
    <source>
        <dbReference type="ARBA" id="ARBA00023002"/>
    </source>
</evidence>
<protein>
    <submittedName>
        <fullName evidence="5">Uncharacterized protein</fullName>
    </submittedName>
</protein>
<dbReference type="Gene3D" id="3.40.50.720">
    <property type="entry name" value="NAD(P)-binding Rossmann-like Domain"/>
    <property type="match status" value="1"/>
</dbReference>
<evidence type="ECO:0000256" key="3">
    <source>
        <dbReference type="SAM" id="MobiDB-lite"/>
    </source>
</evidence>
<dbReference type="InterPro" id="IPR020904">
    <property type="entry name" value="Sc_DH/Rdtase_CS"/>
</dbReference>
<dbReference type="PROSITE" id="PS00061">
    <property type="entry name" value="ADH_SHORT"/>
    <property type="match status" value="1"/>
</dbReference>
<keyword evidence="4" id="KW-0472">Membrane</keyword>
<dbReference type="InParanoid" id="A0A6L2PYG3"/>
<dbReference type="Proteomes" id="UP000502823">
    <property type="component" value="Unassembled WGS sequence"/>
</dbReference>
<dbReference type="InterPro" id="IPR036291">
    <property type="entry name" value="NAD(P)-bd_dom_sf"/>
</dbReference>
<evidence type="ECO:0000256" key="2">
    <source>
        <dbReference type="RuleBase" id="RU000363"/>
    </source>
</evidence>
<dbReference type="AlphaFoldDB" id="A0A6L2PYG3"/>
<keyword evidence="4" id="KW-1133">Transmembrane helix</keyword>
<gene>
    <name evidence="5" type="ORF">Cfor_10957</name>
</gene>
<dbReference type="PRINTS" id="PR00080">
    <property type="entry name" value="SDRFAMILY"/>
</dbReference>
<dbReference type="InterPro" id="IPR002347">
    <property type="entry name" value="SDR_fam"/>
</dbReference>
<feature type="transmembrane region" description="Helical" evidence="4">
    <location>
        <begin position="41"/>
        <end position="60"/>
    </location>
</feature>
<dbReference type="PRINTS" id="PR00081">
    <property type="entry name" value="GDHRDH"/>
</dbReference>
<feature type="region of interest" description="Disordered" evidence="3">
    <location>
        <begin position="324"/>
        <end position="347"/>
    </location>
</feature>
<keyword evidence="4" id="KW-0812">Transmembrane</keyword>
<keyword evidence="6" id="KW-1185">Reference proteome</keyword>
<dbReference type="OrthoDB" id="2102561at2759"/>